<evidence type="ECO:0000256" key="6">
    <source>
        <dbReference type="PROSITE-ProRule" id="PRU10141"/>
    </source>
</evidence>
<keyword evidence="4 6" id="KW-0067">ATP-binding</keyword>
<keyword evidence="1" id="KW-0808">Transferase</keyword>
<keyword evidence="5" id="KW-0479">Metal-binding</keyword>
<gene>
    <name evidence="10" type="ORF">T459_20371</name>
</gene>
<dbReference type="Pfam" id="PF00098">
    <property type="entry name" value="zf-CCHC"/>
    <property type="match status" value="1"/>
</dbReference>
<dbReference type="FunFam" id="3.30.200.20:FF:000178">
    <property type="entry name" value="serine/threonine-protein kinase PBS1-like"/>
    <property type="match status" value="1"/>
</dbReference>
<keyword evidence="2" id="KW-0732">Signal</keyword>
<keyword evidence="5" id="KW-0862">Zinc</keyword>
<evidence type="ECO:0000256" key="2">
    <source>
        <dbReference type="ARBA" id="ARBA00022729"/>
    </source>
</evidence>
<dbReference type="GO" id="GO:0005524">
    <property type="term" value="F:ATP binding"/>
    <property type="evidence" value="ECO:0007669"/>
    <property type="project" value="UniProtKB-UniRule"/>
</dbReference>
<evidence type="ECO:0000256" key="3">
    <source>
        <dbReference type="ARBA" id="ARBA00022741"/>
    </source>
</evidence>
<dbReference type="Proteomes" id="UP000222542">
    <property type="component" value="Unassembled WGS sequence"/>
</dbReference>
<feature type="compositionally biased region" description="Low complexity" evidence="7">
    <location>
        <begin position="47"/>
        <end position="59"/>
    </location>
</feature>
<evidence type="ECO:0000256" key="4">
    <source>
        <dbReference type="ARBA" id="ARBA00022840"/>
    </source>
</evidence>
<dbReference type="Gene3D" id="3.30.200.20">
    <property type="entry name" value="Phosphorylase Kinase, domain 1"/>
    <property type="match status" value="1"/>
</dbReference>
<dbReference type="InterPro" id="IPR051343">
    <property type="entry name" value="G-type_lectin_kinases/EP1-like"/>
</dbReference>
<evidence type="ECO:0000259" key="8">
    <source>
        <dbReference type="PROSITE" id="PS50011"/>
    </source>
</evidence>
<dbReference type="GO" id="GO:0008270">
    <property type="term" value="F:zinc ion binding"/>
    <property type="evidence" value="ECO:0007669"/>
    <property type="project" value="UniProtKB-KW"/>
</dbReference>
<dbReference type="SUPFAM" id="SSF57756">
    <property type="entry name" value="Retrovirus zinc finger-like domains"/>
    <property type="match status" value="1"/>
</dbReference>
<dbReference type="GO" id="GO:0004672">
    <property type="term" value="F:protein kinase activity"/>
    <property type="evidence" value="ECO:0007669"/>
    <property type="project" value="InterPro"/>
</dbReference>
<evidence type="ECO:0000259" key="9">
    <source>
        <dbReference type="PROSITE" id="PS50158"/>
    </source>
</evidence>
<dbReference type="AlphaFoldDB" id="A0A2G2Z4F1"/>
<dbReference type="InterPro" id="IPR001878">
    <property type="entry name" value="Znf_CCHC"/>
</dbReference>
<dbReference type="PANTHER" id="PTHR47976:SF30">
    <property type="entry name" value="RECEPTOR-LIKE SERINE_THREONINE-PROTEIN KINASE"/>
    <property type="match status" value="1"/>
</dbReference>
<feature type="region of interest" description="Disordered" evidence="7">
    <location>
        <begin position="493"/>
        <end position="563"/>
    </location>
</feature>
<dbReference type="SMART" id="SM00343">
    <property type="entry name" value="ZnF_C2HC"/>
    <property type="match status" value="1"/>
</dbReference>
<feature type="domain" description="CCHC-type" evidence="9">
    <location>
        <begin position="536"/>
        <end position="551"/>
    </location>
</feature>
<name>A0A2G2Z4F1_CAPAN</name>
<proteinExistence type="predicted"/>
<evidence type="ECO:0000256" key="7">
    <source>
        <dbReference type="SAM" id="MobiDB-lite"/>
    </source>
</evidence>
<dbReference type="Pfam" id="PF07714">
    <property type="entry name" value="PK_Tyr_Ser-Thr"/>
    <property type="match status" value="1"/>
</dbReference>
<comment type="caution">
    <text evidence="10">The sequence shown here is derived from an EMBL/GenBank/DDBJ whole genome shotgun (WGS) entry which is preliminary data.</text>
</comment>
<dbReference type="Gene3D" id="1.10.510.10">
    <property type="entry name" value="Transferase(Phosphotransferase) domain 1"/>
    <property type="match status" value="1"/>
</dbReference>
<feature type="domain" description="Protein kinase" evidence="8">
    <location>
        <begin position="103"/>
        <end position="414"/>
    </location>
</feature>
<dbReference type="InterPro" id="IPR036875">
    <property type="entry name" value="Znf_CCHC_sf"/>
</dbReference>
<dbReference type="PROSITE" id="PS50011">
    <property type="entry name" value="PROTEIN_KINASE_DOM"/>
    <property type="match status" value="1"/>
</dbReference>
<dbReference type="Gramene" id="PHT76849">
    <property type="protein sequence ID" value="PHT76849"/>
    <property type="gene ID" value="T459_20371"/>
</dbReference>
<sequence length="579" mass="66934">MKIGVLMGLTPEEALHLKHMQHDIHNMEYPVPLIRWDMDSNHMSESWSFSSSSRGPSKVPARSFSYSGRRRERETKEEEEDYLDQVSGMPTRFSYNDLKVAMENFTKKLGEGGFGSIFEGCLEDGTKIAVKCLDRIGQVKKSFLAEVQTIDSIHHINLVQLIRFCAEKSHRTLVYEFMGNGSLEKWIYHEKQEEILDWIYRKKIIQDVAKGLAYLHEECSGVITEKVDAYSFDIVILKILSGRRHFEASETEEERITLNLLRKRQRKDSWWILLISIVKICSFTKKRMATFFKGIMQHVWQSTFHARRWGMGDLQVAITISTCETVKEIWECLQTLHEGTSQVKGSKVDMSTMQYEAFRKIISESQMQDVATSVGATNIATSSCTNAPPTMAPAEKHRKFTGIDFKRWQQKIFFYLTTLCLQWFTSEDALELPERTLDKERLIVNDTFQVAAVVEKLPPLWKDFKNYLKHKCKEMTVEDLIIQLRIEEDNKATQRRSKGNSIINGAHIVEDDQNNSKKRKKAEQGSHQPKKKFKGKCFNCGKIGHKSTDCRAPKKGKKKNQSNMIESNKECDDLCVMFS</sequence>
<evidence type="ECO:0000313" key="11">
    <source>
        <dbReference type="Proteomes" id="UP000222542"/>
    </source>
</evidence>
<protein>
    <submittedName>
        <fullName evidence="10">Uncharacterized protein</fullName>
    </submittedName>
</protein>
<dbReference type="PANTHER" id="PTHR47976">
    <property type="entry name" value="G-TYPE LECTIN S-RECEPTOR-LIKE SERINE/THREONINE-PROTEIN KINASE SD2-5"/>
    <property type="match status" value="1"/>
</dbReference>
<organism evidence="10 11">
    <name type="scientific">Capsicum annuum</name>
    <name type="common">Capsicum pepper</name>
    <dbReference type="NCBI Taxonomy" id="4072"/>
    <lineage>
        <taxon>Eukaryota</taxon>
        <taxon>Viridiplantae</taxon>
        <taxon>Streptophyta</taxon>
        <taxon>Embryophyta</taxon>
        <taxon>Tracheophyta</taxon>
        <taxon>Spermatophyta</taxon>
        <taxon>Magnoliopsida</taxon>
        <taxon>eudicotyledons</taxon>
        <taxon>Gunneridae</taxon>
        <taxon>Pentapetalae</taxon>
        <taxon>asterids</taxon>
        <taxon>lamiids</taxon>
        <taxon>Solanales</taxon>
        <taxon>Solanaceae</taxon>
        <taxon>Solanoideae</taxon>
        <taxon>Capsiceae</taxon>
        <taxon>Capsicum</taxon>
    </lineage>
</organism>
<dbReference type="InterPro" id="IPR011009">
    <property type="entry name" value="Kinase-like_dom_sf"/>
</dbReference>
<dbReference type="GO" id="GO:0003676">
    <property type="term" value="F:nucleic acid binding"/>
    <property type="evidence" value="ECO:0007669"/>
    <property type="project" value="InterPro"/>
</dbReference>
<reference evidence="10 11" key="2">
    <citation type="journal article" date="2017" name="Genome Biol.">
        <title>New reference genome sequences of hot pepper reveal the massive evolution of plant disease-resistance genes by retroduplication.</title>
        <authorList>
            <person name="Kim S."/>
            <person name="Park J."/>
            <person name="Yeom S.I."/>
            <person name="Kim Y.M."/>
            <person name="Seo E."/>
            <person name="Kim K.T."/>
            <person name="Kim M.S."/>
            <person name="Lee J.M."/>
            <person name="Cheong K."/>
            <person name="Shin H.S."/>
            <person name="Kim S.B."/>
            <person name="Han K."/>
            <person name="Lee J."/>
            <person name="Park M."/>
            <person name="Lee H.A."/>
            <person name="Lee H.Y."/>
            <person name="Lee Y."/>
            <person name="Oh S."/>
            <person name="Lee J.H."/>
            <person name="Choi E."/>
            <person name="Choi E."/>
            <person name="Lee S.E."/>
            <person name="Jeon J."/>
            <person name="Kim H."/>
            <person name="Choi G."/>
            <person name="Song H."/>
            <person name="Lee J."/>
            <person name="Lee S.C."/>
            <person name="Kwon J.K."/>
            <person name="Lee H.Y."/>
            <person name="Koo N."/>
            <person name="Hong Y."/>
            <person name="Kim R.W."/>
            <person name="Kang W.H."/>
            <person name="Huh J.H."/>
            <person name="Kang B.C."/>
            <person name="Yang T.J."/>
            <person name="Lee Y.H."/>
            <person name="Bennetzen J.L."/>
            <person name="Choi D."/>
        </authorList>
    </citation>
    <scope>NUCLEOTIDE SEQUENCE [LARGE SCALE GENOMIC DNA]</scope>
    <source>
        <strain evidence="11">cv. CM334</strain>
    </source>
</reference>
<dbReference type="PROSITE" id="PS50158">
    <property type="entry name" value="ZF_CCHC"/>
    <property type="match status" value="1"/>
</dbReference>
<keyword evidence="11" id="KW-1185">Reference proteome</keyword>
<reference evidence="10 11" key="1">
    <citation type="journal article" date="2014" name="Nat. Genet.">
        <title>Genome sequence of the hot pepper provides insights into the evolution of pungency in Capsicum species.</title>
        <authorList>
            <person name="Kim S."/>
            <person name="Park M."/>
            <person name="Yeom S.I."/>
            <person name="Kim Y.M."/>
            <person name="Lee J.M."/>
            <person name="Lee H.A."/>
            <person name="Seo E."/>
            <person name="Choi J."/>
            <person name="Cheong K."/>
            <person name="Kim K.T."/>
            <person name="Jung K."/>
            <person name="Lee G.W."/>
            <person name="Oh S.K."/>
            <person name="Bae C."/>
            <person name="Kim S.B."/>
            <person name="Lee H.Y."/>
            <person name="Kim S.Y."/>
            <person name="Kim M.S."/>
            <person name="Kang B.C."/>
            <person name="Jo Y.D."/>
            <person name="Yang H.B."/>
            <person name="Jeong H.J."/>
            <person name="Kang W.H."/>
            <person name="Kwon J.K."/>
            <person name="Shin C."/>
            <person name="Lim J.Y."/>
            <person name="Park J.H."/>
            <person name="Huh J.H."/>
            <person name="Kim J.S."/>
            <person name="Kim B.D."/>
            <person name="Cohen O."/>
            <person name="Paran I."/>
            <person name="Suh M.C."/>
            <person name="Lee S.B."/>
            <person name="Kim Y.K."/>
            <person name="Shin Y."/>
            <person name="Noh S.J."/>
            <person name="Park J."/>
            <person name="Seo Y.S."/>
            <person name="Kwon S.Y."/>
            <person name="Kim H.A."/>
            <person name="Park J.M."/>
            <person name="Kim H.J."/>
            <person name="Choi S.B."/>
            <person name="Bosland P.W."/>
            <person name="Reeves G."/>
            <person name="Jo S.H."/>
            <person name="Lee B.W."/>
            <person name="Cho H.T."/>
            <person name="Choi H.S."/>
            <person name="Lee M.S."/>
            <person name="Yu Y."/>
            <person name="Do Choi Y."/>
            <person name="Park B.S."/>
            <person name="van Deynze A."/>
            <person name="Ashrafi H."/>
            <person name="Hill T."/>
            <person name="Kim W.T."/>
            <person name="Pai H.S."/>
            <person name="Ahn H.K."/>
            <person name="Yeam I."/>
            <person name="Giovannoni J.J."/>
            <person name="Rose J.K."/>
            <person name="Sorensen I."/>
            <person name="Lee S.J."/>
            <person name="Kim R.W."/>
            <person name="Choi I.Y."/>
            <person name="Choi B.S."/>
            <person name="Lim J.S."/>
            <person name="Lee Y.H."/>
            <person name="Choi D."/>
        </authorList>
    </citation>
    <scope>NUCLEOTIDE SEQUENCE [LARGE SCALE GENOMIC DNA]</scope>
    <source>
        <strain evidence="11">cv. CM334</strain>
    </source>
</reference>
<dbReference type="PROSITE" id="PS00107">
    <property type="entry name" value="PROTEIN_KINASE_ATP"/>
    <property type="match status" value="1"/>
</dbReference>
<keyword evidence="3 6" id="KW-0547">Nucleotide-binding</keyword>
<keyword evidence="5" id="KW-0863">Zinc-finger</keyword>
<dbReference type="InterPro" id="IPR017441">
    <property type="entry name" value="Protein_kinase_ATP_BS"/>
</dbReference>
<feature type="region of interest" description="Disordered" evidence="7">
    <location>
        <begin position="47"/>
        <end position="83"/>
    </location>
</feature>
<dbReference type="InterPro" id="IPR001245">
    <property type="entry name" value="Ser-Thr/Tyr_kinase_cat_dom"/>
</dbReference>
<evidence type="ECO:0000256" key="5">
    <source>
        <dbReference type="PROSITE-ProRule" id="PRU00047"/>
    </source>
</evidence>
<evidence type="ECO:0000313" key="10">
    <source>
        <dbReference type="EMBL" id="PHT76849.1"/>
    </source>
</evidence>
<evidence type="ECO:0000256" key="1">
    <source>
        <dbReference type="ARBA" id="ARBA00022679"/>
    </source>
</evidence>
<feature type="binding site" evidence="6">
    <location>
        <position position="131"/>
    </location>
    <ligand>
        <name>ATP</name>
        <dbReference type="ChEBI" id="CHEBI:30616"/>
    </ligand>
</feature>
<dbReference type="SUPFAM" id="SSF56112">
    <property type="entry name" value="Protein kinase-like (PK-like)"/>
    <property type="match status" value="1"/>
</dbReference>
<accession>A0A2G2Z4F1</accession>
<dbReference type="EMBL" id="AYRZ02000007">
    <property type="protein sequence ID" value="PHT76849.1"/>
    <property type="molecule type" value="Genomic_DNA"/>
</dbReference>
<dbReference type="InterPro" id="IPR000719">
    <property type="entry name" value="Prot_kinase_dom"/>
</dbReference>